<evidence type="ECO:0000313" key="2">
    <source>
        <dbReference type="EMBL" id="QKQ99961.1"/>
    </source>
</evidence>
<dbReference type="InterPro" id="IPR029055">
    <property type="entry name" value="Ntn_hydrolases_N"/>
</dbReference>
<sequence>MCRFVAFSESGAIKPEIINAMIKSAWKDIYSSSGHHDDGWGFVIYAYNNGWNRIFYNSSKPIFQDDNVAMLYSIRGEKLTGIIHVRKASKKFLSGVSHSHPYHIRAGPNDLFYAHNGSVSRREFSNPNLPYTDSFMILKTIVEGVESGKGVIDSLNETMIKIKDYSSSLNSALLVFNEAEGPRLFVYYYYNKSNIREKEDYYKMYRHKSYAFSSTVNYYLGSIGHEMKYDKIEELTAT</sequence>
<dbReference type="GO" id="GO:0016740">
    <property type="term" value="F:transferase activity"/>
    <property type="evidence" value="ECO:0007669"/>
    <property type="project" value="UniProtKB-KW"/>
</dbReference>
<evidence type="ECO:0000313" key="3">
    <source>
        <dbReference type="Proteomes" id="UP000509301"/>
    </source>
</evidence>
<dbReference type="PANTHER" id="PTHR42824:SF1">
    <property type="entry name" value="GLUTAMINE AMIDOTRANSFERASE YAFJ-RELATED"/>
    <property type="match status" value="1"/>
</dbReference>
<dbReference type="PANTHER" id="PTHR42824">
    <property type="entry name" value="GLUTAMINE AMIDOTRANSFERASE"/>
    <property type="match status" value="1"/>
</dbReference>
<dbReference type="Pfam" id="PF13230">
    <property type="entry name" value="GATase_4"/>
    <property type="match status" value="1"/>
</dbReference>
<dbReference type="RefSeq" id="WP_174630456.1">
    <property type="nucleotide sequence ID" value="NZ_CP049074.1"/>
</dbReference>
<dbReference type="GeneID" id="55641450"/>
<proteinExistence type="predicted"/>
<dbReference type="SUPFAM" id="SSF56235">
    <property type="entry name" value="N-terminal nucleophile aminohydrolases (Ntn hydrolases)"/>
    <property type="match status" value="1"/>
</dbReference>
<dbReference type="InterPro" id="IPR026869">
    <property type="entry name" value="EgtC-like"/>
</dbReference>
<evidence type="ECO:0000256" key="1">
    <source>
        <dbReference type="ARBA" id="ARBA00022962"/>
    </source>
</evidence>
<accession>A0A6N0NTE2</accession>
<dbReference type="Gene3D" id="3.60.20.10">
    <property type="entry name" value="Glutamine Phosphoribosylpyrophosphate, subunit 1, domain 1"/>
    <property type="match status" value="1"/>
</dbReference>
<keyword evidence="3" id="KW-1185">Reference proteome</keyword>
<name>A0A6N0NTE2_9CREN</name>
<keyword evidence="2" id="KW-0808">Transferase</keyword>
<protein>
    <submittedName>
        <fullName evidence="2">Glutamine amidotransferase</fullName>
    </submittedName>
</protein>
<dbReference type="EMBL" id="CP049074">
    <property type="protein sequence ID" value="QKQ99961.1"/>
    <property type="molecule type" value="Genomic_DNA"/>
</dbReference>
<dbReference type="OrthoDB" id="350529at2157"/>
<gene>
    <name evidence="2" type="ORF">GWK48_05830</name>
</gene>
<dbReference type="Proteomes" id="UP000509301">
    <property type="component" value="Chromosome"/>
</dbReference>
<keyword evidence="1 2" id="KW-0315">Glutamine amidotransferase</keyword>
<organism evidence="2 3">
    <name type="scientific">Metallosphaera tengchongensis</name>
    <dbReference type="NCBI Taxonomy" id="1532350"/>
    <lineage>
        <taxon>Archaea</taxon>
        <taxon>Thermoproteota</taxon>
        <taxon>Thermoprotei</taxon>
        <taxon>Sulfolobales</taxon>
        <taxon>Sulfolobaceae</taxon>
        <taxon>Metallosphaera</taxon>
    </lineage>
</organism>
<reference evidence="2 3" key="1">
    <citation type="submission" date="2020-02" db="EMBL/GenBank/DDBJ databases">
        <title>Comparative genome analysis reveals the metabolism and evolution of the thermophilic archaeal genus Metallosphaera.</title>
        <authorList>
            <person name="Jiang C."/>
        </authorList>
    </citation>
    <scope>NUCLEOTIDE SEQUENCE [LARGE SCALE GENOMIC DNA]</scope>
    <source>
        <strain evidence="2 3">Ric-A</strain>
    </source>
</reference>
<dbReference type="KEGG" id="mten:GWK48_05830"/>
<dbReference type="AlphaFoldDB" id="A0A6N0NTE2"/>